<name>A0A1F5EVG3_9BACT</name>
<keyword evidence="1" id="KW-0694">RNA-binding</keyword>
<dbReference type="InterPro" id="IPR012677">
    <property type="entry name" value="Nucleotide-bd_a/b_plait_sf"/>
</dbReference>
<dbReference type="EMBL" id="MFAH01000027">
    <property type="protein sequence ID" value="OGD71391.1"/>
    <property type="molecule type" value="Genomic_DNA"/>
</dbReference>
<accession>A0A1F5EVG3</accession>
<dbReference type="PANTHER" id="PTHR48025:SF1">
    <property type="entry name" value="RRM DOMAIN-CONTAINING PROTEIN"/>
    <property type="match status" value="1"/>
</dbReference>
<gene>
    <name evidence="3" type="ORF">A3D09_02635</name>
</gene>
<reference evidence="3 4" key="1">
    <citation type="journal article" date="2016" name="Nat. Commun.">
        <title>Thousands of microbial genomes shed light on interconnected biogeochemical processes in an aquifer system.</title>
        <authorList>
            <person name="Anantharaman K."/>
            <person name="Brown C.T."/>
            <person name="Hug L.A."/>
            <person name="Sharon I."/>
            <person name="Castelle C.J."/>
            <person name="Probst A.J."/>
            <person name="Thomas B.C."/>
            <person name="Singh A."/>
            <person name="Wilkins M.J."/>
            <person name="Karaoz U."/>
            <person name="Brodie E.L."/>
            <person name="Williams K.H."/>
            <person name="Hubbard S.S."/>
            <person name="Banfield J.F."/>
        </authorList>
    </citation>
    <scope>NUCLEOTIDE SEQUENCE [LARGE SCALE GENOMIC DNA]</scope>
</reference>
<dbReference type="PROSITE" id="PS50102">
    <property type="entry name" value="RRM"/>
    <property type="match status" value="1"/>
</dbReference>
<dbReference type="GO" id="GO:0003729">
    <property type="term" value="F:mRNA binding"/>
    <property type="evidence" value="ECO:0007669"/>
    <property type="project" value="TreeGrafter"/>
</dbReference>
<proteinExistence type="predicted"/>
<dbReference type="SMART" id="SM00360">
    <property type="entry name" value="RRM"/>
    <property type="match status" value="1"/>
</dbReference>
<comment type="caution">
    <text evidence="3">The sequence shown here is derived from an EMBL/GenBank/DDBJ whole genome shotgun (WGS) entry which is preliminary data.</text>
</comment>
<evidence type="ECO:0000259" key="2">
    <source>
        <dbReference type="PROSITE" id="PS50102"/>
    </source>
</evidence>
<dbReference type="AlphaFoldDB" id="A0A1F5EVG3"/>
<evidence type="ECO:0000313" key="3">
    <source>
        <dbReference type="EMBL" id="OGD71391.1"/>
    </source>
</evidence>
<dbReference type="Proteomes" id="UP000177390">
    <property type="component" value="Unassembled WGS sequence"/>
</dbReference>
<sequence length="95" mass="10852">MFNNAINEIRVYVGNLPYTMRTEDLYKMFAEHGKVADAVVMMEPNDPNRSKGFGFVTMTNKLEAEKAIKAVNGKEILGREIVANIAKPREPRFRF</sequence>
<dbReference type="PANTHER" id="PTHR48025">
    <property type="entry name" value="OS02G0815200 PROTEIN"/>
    <property type="match status" value="1"/>
</dbReference>
<dbReference type="Gene3D" id="3.30.70.330">
    <property type="match status" value="1"/>
</dbReference>
<evidence type="ECO:0000256" key="1">
    <source>
        <dbReference type="ARBA" id="ARBA00022884"/>
    </source>
</evidence>
<dbReference type="InterPro" id="IPR000504">
    <property type="entry name" value="RRM_dom"/>
</dbReference>
<feature type="domain" description="RRM" evidence="2">
    <location>
        <begin position="9"/>
        <end position="88"/>
    </location>
</feature>
<organism evidence="3 4">
    <name type="scientific">Candidatus Collierbacteria bacterium RIFCSPHIGHO2_02_FULL_49_10</name>
    <dbReference type="NCBI Taxonomy" id="1817723"/>
    <lineage>
        <taxon>Bacteria</taxon>
        <taxon>Candidatus Collieribacteriota</taxon>
    </lineage>
</organism>
<dbReference type="Pfam" id="PF00076">
    <property type="entry name" value="RRM_1"/>
    <property type="match status" value="1"/>
</dbReference>
<dbReference type="SUPFAM" id="SSF54928">
    <property type="entry name" value="RNA-binding domain, RBD"/>
    <property type="match status" value="1"/>
</dbReference>
<protein>
    <recommendedName>
        <fullName evidence="2">RRM domain-containing protein</fullName>
    </recommendedName>
</protein>
<dbReference type="InterPro" id="IPR050502">
    <property type="entry name" value="Euk_RNA-bind_prot"/>
</dbReference>
<dbReference type="InterPro" id="IPR035979">
    <property type="entry name" value="RBD_domain_sf"/>
</dbReference>
<evidence type="ECO:0000313" key="4">
    <source>
        <dbReference type="Proteomes" id="UP000177390"/>
    </source>
</evidence>